<evidence type="ECO:0000256" key="3">
    <source>
        <dbReference type="ARBA" id="ARBA00022833"/>
    </source>
</evidence>
<name>A0A0P4WF49_SCYOL</name>
<dbReference type="EMBL" id="GDRN01067811">
    <property type="protein sequence ID" value="JAI64310.1"/>
    <property type="molecule type" value="Transcribed_RNA"/>
</dbReference>
<evidence type="ECO:0000256" key="5">
    <source>
        <dbReference type="PROSITE-ProRule" id="PRU00042"/>
    </source>
</evidence>
<dbReference type="PANTHER" id="PTHR13267">
    <property type="entry name" value="ZINC FINGER PROTEIN 277"/>
    <property type="match status" value="1"/>
</dbReference>
<evidence type="ECO:0000256" key="4">
    <source>
        <dbReference type="ARBA" id="ARBA00034119"/>
    </source>
</evidence>
<evidence type="ECO:0000313" key="8">
    <source>
        <dbReference type="EMBL" id="JAI64310.1"/>
    </source>
</evidence>
<dbReference type="AlphaFoldDB" id="A0A0P4WF49"/>
<accession>A0A0P4WF49</accession>
<keyword evidence="2 5" id="KW-0863">Zinc-finger</keyword>
<proteinExistence type="inferred from homology"/>
<dbReference type="InterPro" id="IPR041661">
    <property type="entry name" value="ZN622/Rei1/Reh1_Znf-C2H2"/>
</dbReference>
<dbReference type="InterPro" id="IPR040048">
    <property type="entry name" value="ZNF277"/>
</dbReference>
<protein>
    <recommendedName>
        <fullName evidence="7">C2H2-type domain-containing protein</fullName>
    </recommendedName>
</protein>
<evidence type="ECO:0000256" key="2">
    <source>
        <dbReference type="ARBA" id="ARBA00022771"/>
    </source>
</evidence>
<feature type="domain" description="C2H2-type" evidence="7">
    <location>
        <begin position="192"/>
        <end position="221"/>
    </location>
</feature>
<dbReference type="SMART" id="SM00355">
    <property type="entry name" value="ZnF_C2H2"/>
    <property type="match status" value="6"/>
</dbReference>
<feature type="domain" description="C2H2-type" evidence="7">
    <location>
        <begin position="500"/>
        <end position="529"/>
    </location>
</feature>
<organism evidence="8">
    <name type="scientific">Scylla olivacea</name>
    <name type="common">Orange mud crab</name>
    <name type="synonym">Cancer olivacea</name>
    <dbReference type="NCBI Taxonomy" id="85551"/>
    <lineage>
        <taxon>Eukaryota</taxon>
        <taxon>Metazoa</taxon>
        <taxon>Ecdysozoa</taxon>
        <taxon>Arthropoda</taxon>
        <taxon>Crustacea</taxon>
        <taxon>Multicrustacea</taxon>
        <taxon>Malacostraca</taxon>
        <taxon>Eumalacostraca</taxon>
        <taxon>Eucarida</taxon>
        <taxon>Decapoda</taxon>
        <taxon>Pleocyemata</taxon>
        <taxon>Brachyura</taxon>
        <taxon>Eubrachyura</taxon>
        <taxon>Portunoidea</taxon>
        <taxon>Portunidae</taxon>
        <taxon>Portuninae</taxon>
        <taxon>Scylla</taxon>
    </lineage>
</organism>
<evidence type="ECO:0000256" key="6">
    <source>
        <dbReference type="SAM" id="MobiDB-lite"/>
    </source>
</evidence>
<dbReference type="InterPro" id="IPR036236">
    <property type="entry name" value="Znf_C2H2_sf"/>
</dbReference>
<feature type="region of interest" description="Disordered" evidence="6">
    <location>
        <begin position="552"/>
        <end position="578"/>
    </location>
</feature>
<keyword evidence="1" id="KW-0479">Metal-binding</keyword>
<evidence type="ECO:0000259" key="7">
    <source>
        <dbReference type="PROSITE" id="PS50157"/>
    </source>
</evidence>
<dbReference type="SUPFAM" id="SSF57667">
    <property type="entry name" value="beta-beta-alpha zinc fingers"/>
    <property type="match status" value="3"/>
</dbReference>
<dbReference type="PROSITE" id="PS50157">
    <property type="entry name" value="ZINC_FINGER_C2H2_2"/>
    <property type="match status" value="2"/>
</dbReference>
<dbReference type="PROSITE" id="PS00028">
    <property type="entry name" value="ZINC_FINGER_C2H2_1"/>
    <property type="match status" value="3"/>
</dbReference>
<comment type="similarity">
    <text evidence="4">Belongs to the ZNF277 family.</text>
</comment>
<reference evidence="8" key="1">
    <citation type="submission" date="2015-09" db="EMBL/GenBank/DDBJ databases">
        <title>Scylla olivacea transcriptome.</title>
        <authorList>
            <person name="Ikhwanuddin M."/>
        </authorList>
    </citation>
    <scope>NUCLEOTIDE SEQUENCE</scope>
</reference>
<sequence>MGAWGSDFAALDFNFASDAPVVCPLCPKSFTVTQDCKFLLQHLLEAHHLIIGEVEQVADLRQYILYWGKLHHLKLQDYCVVFSTSSEPGVPAVDSSPANTYYLLCDKLPEDFKLRRSLMQMKLKHVVEQKEKERQDVNFSRQCIYCSEIVTGGVTNCFQHLTHQHSFSLGNPDNIVFGAQLLDILHEKLRNLQCLCCEKIFKTHKMLREHMRKQQHRCLNPKNKVYDKFYLRNYLRPGMPWEETKRNLDEESDTESLSEDGGHAVKFQEEPEWTDWLEVNIHPTTCLFCSFTTTKVPAGLFSHMKVHHNFDFQQITHNFSFYQKVKVVNYIRCCMLELQCLQCQSVFASYEALQEHISDYTHCRLPNPLVWDLPQYHIPVCDNDGLLQHLEDGEMDEPQGSLTSVADQVVYPEDLQPLNDSILHNSSLREELTQTEDKEVDLVVTCLFCCYTVPGEHAHLLMYAHMSTLHCFDFPEVVSGLSYYTQVKLINYMRRKTAQKECHVCSQVFQDRGALEEHRVLASHTSLPPSHLFQDQSWLKPILEGDGLLQRLREDGDSDDEDPSVPDSSREEVMFGEDVELPQLTSQLQAITLELLKNDDS</sequence>
<dbReference type="GO" id="GO:0008270">
    <property type="term" value="F:zinc ion binding"/>
    <property type="evidence" value="ECO:0007669"/>
    <property type="project" value="UniProtKB-KW"/>
</dbReference>
<dbReference type="Pfam" id="PF12756">
    <property type="entry name" value="zf-C2H2_2"/>
    <property type="match status" value="3"/>
</dbReference>
<dbReference type="PANTHER" id="PTHR13267:SF3">
    <property type="entry name" value="ZINC FINGER PROTEIN 277"/>
    <property type="match status" value="1"/>
</dbReference>
<keyword evidence="3" id="KW-0862">Zinc</keyword>
<evidence type="ECO:0000256" key="1">
    <source>
        <dbReference type="ARBA" id="ARBA00022723"/>
    </source>
</evidence>
<dbReference type="InterPro" id="IPR013087">
    <property type="entry name" value="Znf_C2H2_type"/>
</dbReference>